<dbReference type="Gene3D" id="3.10.20.90">
    <property type="entry name" value="Phosphatidylinositol 3-kinase Catalytic Subunit, Chain A, domain 1"/>
    <property type="match status" value="1"/>
</dbReference>
<dbReference type="InterPro" id="IPR000270">
    <property type="entry name" value="PB1_dom"/>
</dbReference>
<sequence>MLAMGFNNDGGWLTSLLVSVNGNIDQAMEAMKSKIQTLQWRIYGSEREIMSLTVNVFLQKSKSEDEEIRRFFCPAEVSISYDYLYRRISDIFPSLQHGRFSLYWKNSYGDLVALSTNEELLEALDFVKDNSLKIYVHEKASNVGSEDAKAQLHPGLKCDGCNAVIIGSYLLCMECPDYDLCSKCEKIGIHKEHDMKFTRRCISRNSPESTTENVTKETKIKNVEKPKNLEIEEQKEGGANVEEVNVKHVVKKFEKSSICDLVDKDEAYVDPEGSCVLGEQKIIEDLQKIQSIGFDNDDCWRPTLYLDIRGVQEALNLYLVQFLQTPDRNLV</sequence>
<dbReference type="SUPFAM" id="SSF57850">
    <property type="entry name" value="RING/U-box"/>
    <property type="match status" value="1"/>
</dbReference>
<keyword evidence="2 4" id="KW-0863">Zinc-finger</keyword>
<dbReference type="PROSITE" id="PS50135">
    <property type="entry name" value="ZF_ZZ_2"/>
    <property type="match status" value="1"/>
</dbReference>
<comment type="caution">
    <text evidence="7">The sequence shown here is derived from an EMBL/GenBank/DDBJ whole genome shotgun (WGS) entry which is preliminary data.</text>
</comment>
<evidence type="ECO:0000259" key="6">
    <source>
        <dbReference type="PROSITE" id="PS51745"/>
    </source>
</evidence>
<evidence type="ECO:0000313" key="8">
    <source>
        <dbReference type="Proteomes" id="UP001195483"/>
    </source>
</evidence>
<dbReference type="GO" id="GO:0008270">
    <property type="term" value="F:zinc ion binding"/>
    <property type="evidence" value="ECO:0007669"/>
    <property type="project" value="UniProtKB-KW"/>
</dbReference>
<dbReference type="PANTHER" id="PTHR15090">
    <property type="entry name" value="SEQUESTOSOME 1-RELATED"/>
    <property type="match status" value="1"/>
</dbReference>
<dbReference type="GO" id="GO:0016235">
    <property type="term" value="C:aggresome"/>
    <property type="evidence" value="ECO:0007669"/>
    <property type="project" value="TreeGrafter"/>
</dbReference>
<dbReference type="Gene3D" id="1.10.8.10">
    <property type="entry name" value="DNA helicase RuvA subunit, C-terminal domain"/>
    <property type="match status" value="1"/>
</dbReference>
<dbReference type="GO" id="GO:0007032">
    <property type="term" value="P:endosome organization"/>
    <property type="evidence" value="ECO:0007669"/>
    <property type="project" value="TreeGrafter"/>
</dbReference>
<dbReference type="InterPro" id="IPR043145">
    <property type="entry name" value="Znf_ZZ_sf"/>
</dbReference>
<reference evidence="7" key="1">
    <citation type="journal article" date="2021" name="Genome Biol. Evol.">
        <title>A High-Quality Reference Genome for a Parasitic Bivalve with Doubly Uniparental Inheritance (Bivalvia: Unionida).</title>
        <authorList>
            <person name="Smith C.H."/>
        </authorList>
    </citation>
    <scope>NUCLEOTIDE SEQUENCE</scope>
    <source>
        <strain evidence="7">CHS0354</strain>
    </source>
</reference>
<dbReference type="Proteomes" id="UP001195483">
    <property type="component" value="Unassembled WGS sequence"/>
</dbReference>
<protein>
    <recommendedName>
        <fullName evidence="9">Sequestosome-1</fullName>
    </recommendedName>
</protein>
<feature type="domain" description="PB1" evidence="6">
    <location>
        <begin position="51"/>
        <end position="139"/>
    </location>
</feature>
<dbReference type="InterPro" id="IPR053793">
    <property type="entry name" value="PB1-like"/>
</dbReference>
<keyword evidence="1" id="KW-0479">Metal-binding</keyword>
<dbReference type="FunFam" id="3.10.20.90:FF:000320">
    <property type="entry name" value="Predicted protein"/>
    <property type="match status" value="1"/>
</dbReference>
<dbReference type="GO" id="GO:0005080">
    <property type="term" value="F:protein kinase C binding"/>
    <property type="evidence" value="ECO:0007669"/>
    <property type="project" value="TreeGrafter"/>
</dbReference>
<dbReference type="Gene3D" id="3.30.60.90">
    <property type="match status" value="1"/>
</dbReference>
<dbReference type="GO" id="GO:0035973">
    <property type="term" value="P:aggrephagy"/>
    <property type="evidence" value="ECO:0007669"/>
    <property type="project" value="TreeGrafter"/>
</dbReference>
<evidence type="ECO:0000259" key="5">
    <source>
        <dbReference type="PROSITE" id="PS50135"/>
    </source>
</evidence>
<reference evidence="7" key="2">
    <citation type="journal article" date="2021" name="Genome Biol. Evol.">
        <title>Developing a high-quality reference genome for a parasitic bivalve with doubly uniparental inheritance (Bivalvia: Unionida).</title>
        <authorList>
            <person name="Smith C.H."/>
        </authorList>
    </citation>
    <scope>NUCLEOTIDE SEQUENCE</scope>
    <source>
        <strain evidence="7">CHS0354</strain>
        <tissue evidence="7">Mantle</tissue>
    </source>
</reference>
<evidence type="ECO:0008006" key="9">
    <source>
        <dbReference type="Google" id="ProtNLM"/>
    </source>
</evidence>
<dbReference type="InterPro" id="IPR000433">
    <property type="entry name" value="Znf_ZZ"/>
</dbReference>
<keyword evidence="3" id="KW-0862">Zinc</keyword>
<dbReference type="EMBL" id="JAEAOA010002358">
    <property type="protein sequence ID" value="KAK3603907.1"/>
    <property type="molecule type" value="Genomic_DNA"/>
</dbReference>
<name>A0AAE0T508_9BIVA</name>
<keyword evidence="8" id="KW-1185">Reference proteome</keyword>
<dbReference type="CDD" id="cd02340">
    <property type="entry name" value="ZZ_NBR1_like"/>
    <property type="match status" value="1"/>
</dbReference>
<organism evidence="7 8">
    <name type="scientific">Potamilus streckersoni</name>
    <dbReference type="NCBI Taxonomy" id="2493646"/>
    <lineage>
        <taxon>Eukaryota</taxon>
        <taxon>Metazoa</taxon>
        <taxon>Spiralia</taxon>
        <taxon>Lophotrochozoa</taxon>
        <taxon>Mollusca</taxon>
        <taxon>Bivalvia</taxon>
        <taxon>Autobranchia</taxon>
        <taxon>Heteroconchia</taxon>
        <taxon>Palaeoheterodonta</taxon>
        <taxon>Unionida</taxon>
        <taxon>Unionoidea</taxon>
        <taxon>Unionidae</taxon>
        <taxon>Ambleminae</taxon>
        <taxon>Lampsilini</taxon>
        <taxon>Potamilus</taxon>
    </lineage>
</organism>
<dbReference type="GO" id="GO:0044753">
    <property type="term" value="C:amphisome"/>
    <property type="evidence" value="ECO:0007669"/>
    <property type="project" value="TreeGrafter"/>
</dbReference>
<gene>
    <name evidence="7" type="ORF">CHS0354_042918</name>
</gene>
<dbReference type="GO" id="GO:0000423">
    <property type="term" value="P:mitophagy"/>
    <property type="evidence" value="ECO:0007669"/>
    <property type="project" value="TreeGrafter"/>
</dbReference>
<feature type="domain" description="ZZ-type" evidence="5">
    <location>
        <begin position="153"/>
        <end position="205"/>
    </location>
</feature>
<evidence type="ECO:0000256" key="1">
    <source>
        <dbReference type="ARBA" id="ARBA00022723"/>
    </source>
</evidence>
<dbReference type="GO" id="GO:0070530">
    <property type="term" value="F:K63-linked polyubiquitin modification-dependent protein binding"/>
    <property type="evidence" value="ECO:0007669"/>
    <property type="project" value="TreeGrafter"/>
</dbReference>
<dbReference type="SMART" id="SM00666">
    <property type="entry name" value="PB1"/>
    <property type="match status" value="1"/>
</dbReference>
<evidence type="ECO:0000256" key="3">
    <source>
        <dbReference type="ARBA" id="ARBA00022833"/>
    </source>
</evidence>
<dbReference type="SUPFAM" id="SSF46934">
    <property type="entry name" value="UBA-like"/>
    <property type="match status" value="1"/>
</dbReference>
<evidence type="ECO:0000256" key="2">
    <source>
        <dbReference type="ARBA" id="ARBA00022771"/>
    </source>
</evidence>
<dbReference type="SMART" id="SM00291">
    <property type="entry name" value="ZnF_ZZ"/>
    <property type="match status" value="1"/>
</dbReference>
<proteinExistence type="predicted"/>
<reference evidence="7" key="3">
    <citation type="submission" date="2023-05" db="EMBL/GenBank/DDBJ databases">
        <authorList>
            <person name="Smith C.H."/>
        </authorList>
    </citation>
    <scope>NUCLEOTIDE SEQUENCE</scope>
    <source>
        <strain evidence="7">CHS0354</strain>
        <tissue evidence="7">Mantle</tissue>
    </source>
</reference>
<dbReference type="PANTHER" id="PTHR15090:SF0">
    <property type="entry name" value="SEQUESTOSOME-1"/>
    <property type="match status" value="1"/>
</dbReference>
<dbReference type="AlphaFoldDB" id="A0AAE0T508"/>
<evidence type="ECO:0000313" key="7">
    <source>
        <dbReference type="EMBL" id="KAK3603907.1"/>
    </source>
</evidence>
<dbReference type="InterPro" id="IPR009060">
    <property type="entry name" value="UBA-like_sf"/>
</dbReference>
<dbReference type="InterPro" id="IPR052260">
    <property type="entry name" value="Autophagy_Rcpt_SigReg"/>
</dbReference>
<dbReference type="SUPFAM" id="SSF54277">
    <property type="entry name" value="CAD &amp; PB1 domains"/>
    <property type="match status" value="1"/>
</dbReference>
<evidence type="ECO:0000256" key="4">
    <source>
        <dbReference type="PROSITE-ProRule" id="PRU00228"/>
    </source>
</evidence>
<dbReference type="Pfam" id="PF00564">
    <property type="entry name" value="PB1"/>
    <property type="match status" value="1"/>
</dbReference>
<accession>A0AAE0T508</accession>
<dbReference type="Pfam" id="PF00569">
    <property type="entry name" value="ZZ"/>
    <property type="match status" value="1"/>
</dbReference>
<dbReference type="PROSITE" id="PS51745">
    <property type="entry name" value="PB1"/>
    <property type="match status" value="1"/>
</dbReference>